<accession>A0A5N5V085</accession>
<keyword evidence="3" id="KW-1185">Reference proteome</keyword>
<keyword evidence="1" id="KW-0732">Signal</keyword>
<dbReference type="AlphaFoldDB" id="A0A5N5V085"/>
<feature type="signal peptide" evidence="1">
    <location>
        <begin position="1"/>
        <end position="28"/>
    </location>
</feature>
<evidence type="ECO:0000313" key="2">
    <source>
        <dbReference type="EMBL" id="KAB7755301.1"/>
    </source>
</evidence>
<comment type="caution">
    <text evidence="2">The sequence shown here is derived from an EMBL/GenBank/DDBJ whole genome shotgun (WGS) entry which is preliminary data.</text>
</comment>
<dbReference type="RefSeq" id="WP_003885959.1">
    <property type="nucleotide sequence ID" value="NZ_ANBO01000013.1"/>
</dbReference>
<reference evidence="2 3" key="1">
    <citation type="submission" date="2012-10" db="EMBL/GenBank/DDBJ databases">
        <title>The draft sequence of the Mycobacterium pheli genome.</title>
        <authorList>
            <person name="Pettersson B.M.F."/>
            <person name="Das S."/>
            <person name="Dasgupta S."/>
            <person name="Bhattacharya A."/>
            <person name="Kirsebom L.A."/>
        </authorList>
    </citation>
    <scope>NUCLEOTIDE SEQUENCE [LARGE SCALE GENOMIC DNA]</scope>
    <source>
        <strain evidence="2 3">CCUG 21000</strain>
    </source>
</reference>
<evidence type="ECO:0008006" key="4">
    <source>
        <dbReference type="Google" id="ProtNLM"/>
    </source>
</evidence>
<protein>
    <recommendedName>
        <fullName evidence="4">Secreted protein</fullName>
    </recommendedName>
</protein>
<sequence length="182" mass="19258">MRKTIARLFTAAALVAGTALGAAATAGAQGDVKSPDTPEGIYTVRIAGQAENTWEIYPSCVPTVGDLREPLIDAVGCRLKITPKGRGGAEAVQVNGKWTFLANTFDSVRQCPDGTTGLQKEVYSFDGNTLTGSVQIFTNEGVCGQPAGMVELPLTLEYKEPLAHPVTPYPLICEPGGLRRCF</sequence>
<name>A0A5N5V085_MYCPH</name>
<proteinExistence type="predicted"/>
<feature type="chain" id="PRO_5024327583" description="Secreted protein" evidence="1">
    <location>
        <begin position="29"/>
        <end position="182"/>
    </location>
</feature>
<dbReference type="GeneID" id="74303679"/>
<dbReference type="Proteomes" id="UP000325690">
    <property type="component" value="Unassembled WGS sequence"/>
</dbReference>
<dbReference type="EMBL" id="ANBP01000016">
    <property type="protein sequence ID" value="KAB7755301.1"/>
    <property type="molecule type" value="Genomic_DNA"/>
</dbReference>
<evidence type="ECO:0000313" key="3">
    <source>
        <dbReference type="Proteomes" id="UP000325690"/>
    </source>
</evidence>
<evidence type="ECO:0000256" key="1">
    <source>
        <dbReference type="SAM" id="SignalP"/>
    </source>
</evidence>
<gene>
    <name evidence="2" type="ORF">MPHL21000_13210</name>
</gene>
<organism evidence="2 3">
    <name type="scientific">Mycolicibacterium phlei DSM 43239 = CCUG 21000</name>
    <dbReference type="NCBI Taxonomy" id="1226750"/>
    <lineage>
        <taxon>Bacteria</taxon>
        <taxon>Bacillati</taxon>
        <taxon>Actinomycetota</taxon>
        <taxon>Actinomycetes</taxon>
        <taxon>Mycobacteriales</taxon>
        <taxon>Mycobacteriaceae</taxon>
        <taxon>Mycolicibacterium</taxon>
    </lineage>
</organism>